<comment type="caution">
    <text evidence="1">The sequence shown here is derived from an EMBL/GenBank/DDBJ whole genome shotgun (WGS) entry which is preliminary data.</text>
</comment>
<accession>A0A838XRY4</accession>
<dbReference type="Gene3D" id="3.20.20.410">
    <property type="entry name" value="Protein of unknown function UPF0759"/>
    <property type="match status" value="1"/>
</dbReference>
<protein>
    <submittedName>
        <fullName evidence="1">DUF72 domain-containing protein</fullName>
    </submittedName>
</protein>
<evidence type="ECO:0000313" key="2">
    <source>
        <dbReference type="Proteomes" id="UP000550354"/>
    </source>
</evidence>
<dbReference type="AlphaFoldDB" id="A0A838XRY4"/>
<dbReference type="InterPro" id="IPR002763">
    <property type="entry name" value="DUF72"/>
</dbReference>
<reference evidence="1 2" key="1">
    <citation type="submission" date="2020-07" db="EMBL/GenBank/DDBJ databases">
        <title>Draft genome and description of Aeromicrobium phoceense strain Marseille-Q0843 isolated from healthy skin swab.</title>
        <authorList>
            <person name="Boxberger M."/>
            <person name="La Scola B."/>
        </authorList>
    </citation>
    <scope>NUCLEOTIDE SEQUENCE [LARGE SCALE GENOMIC DNA]</scope>
    <source>
        <strain evidence="1 2">Marseille-Q0843</strain>
    </source>
</reference>
<gene>
    <name evidence="1" type="ORF">H1W00_14235</name>
</gene>
<dbReference type="Pfam" id="PF01904">
    <property type="entry name" value="DUF72"/>
    <property type="match status" value="1"/>
</dbReference>
<dbReference type="PANTHER" id="PTHR30348:SF4">
    <property type="entry name" value="DUF72 DOMAIN-CONTAINING PROTEIN"/>
    <property type="match status" value="1"/>
</dbReference>
<evidence type="ECO:0000313" key="1">
    <source>
        <dbReference type="EMBL" id="MBA4609640.1"/>
    </source>
</evidence>
<dbReference type="InterPro" id="IPR036520">
    <property type="entry name" value="UPF0759_sf"/>
</dbReference>
<dbReference type="RefSeq" id="WP_181756489.1">
    <property type="nucleotide sequence ID" value="NZ_JACEOG010000002.1"/>
</dbReference>
<dbReference type="Proteomes" id="UP000550354">
    <property type="component" value="Unassembled WGS sequence"/>
</dbReference>
<dbReference type="PANTHER" id="PTHR30348">
    <property type="entry name" value="UNCHARACTERIZED PROTEIN YECE"/>
    <property type="match status" value="1"/>
</dbReference>
<organism evidence="1 2">
    <name type="scientific">Aeromicrobium phoceense</name>
    <dbReference type="NCBI Taxonomy" id="2754045"/>
    <lineage>
        <taxon>Bacteria</taxon>
        <taxon>Bacillati</taxon>
        <taxon>Actinomycetota</taxon>
        <taxon>Actinomycetes</taxon>
        <taxon>Propionibacteriales</taxon>
        <taxon>Nocardioidaceae</taxon>
        <taxon>Aeromicrobium</taxon>
    </lineage>
</organism>
<dbReference type="SUPFAM" id="SSF117396">
    <property type="entry name" value="TM1631-like"/>
    <property type="match status" value="1"/>
</dbReference>
<proteinExistence type="predicted"/>
<keyword evidence="2" id="KW-1185">Reference proteome</keyword>
<name>A0A838XRY4_9ACTN</name>
<sequence>MSRYLIGVSGWSYTSWRGDFYPQGLARTKELAHVGSRLTAVEVNGTFYSLQRRTSFERWAAQTPEDFVFALKGSRYVTHLLKLAGAQTALANFFASGVLALGDKLGPIVWQLPATFAYDPERIEGFLGALPRTMEEAGRLAAQHDDRLPPERALTEPVADGPVQHVLEVRHPSFADPRYAEQLRRHDVAAVWTDAPKPWPVLDLPSSTVAYARLHGHTRLYASRYSDASLDTWAQRCRRWREEGRDVHVYFDNDSEGHAPHDAERLLGRLRAIDDFSGCRLPAPV</sequence>
<dbReference type="EMBL" id="JACEOG010000002">
    <property type="protein sequence ID" value="MBA4609640.1"/>
    <property type="molecule type" value="Genomic_DNA"/>
</dbReference>